<dbReference type="CTD" id="50615"/>
<evidence type="ECO:0000259" key="10">
    <source>
        <dbReference type="PROSITE" id="PS50853"/>
    </source>
</evidence>
<accession>A0A6P5LXH5</accession>
<keyword evidence="6 12" id="KW-0675">Receptor</keyword>
<dbReference type="InParanoid" id="A0A6P5LXH5"/>
<dbReference type="PROSITE" id="PS01355">
    <property type="entry name" value="HEMATOPO_REC_S_F1"/>
    <property type="match status" value="1"/>
</dbReference>
<feature type="signal peptide" evidence="9">
    <location>
        <begin position="1"/>
        <end position="21"/>
    </location>
</feature>
<reference evidence="12" key="1">
    <citation type="submission" date="2025-08" db="UniProtKB">
        <authorList>
            <consortium name="RefSeq"/>
        </authorList>
    </citation>
    <scope>IDENTIFICATION</scope>
    <source>
        <tissue evidence="12">Spleen</tissue>
    </source>
</reference>
<keyword evidence="7" id="KW-0325">Glycoprotein</keyword>
<evidence type="ECO:0000256" key="6">
    <source>
        <dbReference type="ARBA" id="ARBA00023170"/>
    </source>
</evidence>
<evidence type="ECO:0000313" key="11">
    <source>
        <dbReference type="Proteomes" id="UP000515140"/>
    </source>
</evidence>
<evidence type="ECO:0000256" key="1">
    <source>
        <dbReference type="ARBA" id="ARBA00004479"/>
    </source>
</evidence>
<keyword evidence="11" id="KW-1185">Reference proteome</keyword>
<comment type="subcellular location">
    <subcellularLocation>
        <location evidence="1">Membrane</location>
        <topology evidence="1">Single-pass type I membrane protein</topology>
    </subcellularLocation>
</comment>
<evidence type="ECO:0000256" key="7">
    <source>
        <dbReference type="ARBA" id="ARBA00023180"/>
    </source>
</evidence>
<keyword evidence="2" id="KW-0812">Transmembrane</keyword>
<dbReference type="PROSITE" id="PS50853">
    <property type="entry name" value="FN3"/>
    <property type="match status" value="1"/>
</dbReference>
<evidence type="ECO:0000256" key="9">
    <source>
        <dbReference type="SAM" id="SignalP"/>
    </source>
</evidence>
<dbReference type="PANTHER" id="PTHR23037:SF7">
    <property type="entry name" value="INTERLEUKIN-21 RECEPTOR"/>
    <property type="match status" value="1"/>
</dbReference>
<dbReference type="KEGG" id="pcw:110221598"/>
<keyword evidence="5" id="KW-0472">Membrane</keyword>
<feature type="region of interest" description="Disordered" evidence="8">
    <location>
        <begin position="490"/>
        <end position="509"/>
    </location>
</feature>
<dbReference type="RefSeq" id="XP_020861953.1">
    <property type="nucleotide sequence ID" value="XM_021006294.1"/>
</dbReference>
<name>A0A6P5LXH5_PHACI</name>
<dbReference type="FunCoup" id="A0A6P5LXH5">
    <property type="interactions" value="774"/>
</dbReference>
<dbReference type="InterPro" id="IPR003961">
    <property type="entry name" value="FN3_dom"/>
</dbReference>
<dbReference type="Gene3D" id="2.60.40.10">
    <property type="entry name" value="Immunoglobulins"/>
    <property type="match status" value="2"/>
</dbReference>
<dbReference type="InterPro" id="IPR036116">
    <property type="entry name" value="FN3_sf"/>
</dbReference>
<sequence>MCPGQLGWTITFLLILHCTSGYQDLICYTDYIQNLTCILQVDPGQAQTSPDLTIEWNDPYGELEEFANSCSFNRSTYNHTHMQYTCHMNVYKLMSDDEFNVTITDKLSNSSSEGRHFILAQSIKPNPPFNVTVAYFGDYNISWKTHYEDPRYYALQNKLQYELRYKKQEDSWMTQKAKFIPADLKSVSLLPLEFQKGSVYEIQVRAQPQPSSLYSGVWSEWSASASFRTQPAEEEKTEWSSWVFPISFLVAIFASLAGWKLTQRLWKKMWVLVPNPAPFFQPLYSAHEGDFKVVKGACSGAHLHPNGDPKSWVGTSYTISTLNLFNWGLVSPEVLEVYGGRLTKGIELIDANGQPKIDCGICPPGPSQKEVGSFALGCGEGKDKSYGHVSLDTVMVVDDKESGQLCCGCSHQAQDGGGGCGGDDNYPKINLDGDQPDGQGSGELLLGKEDRIISSGHVSMESPGRIPVWPKAPIGSILEALCLHPPEDWDPGSPISLPSQEGEGAPFSQGPYAHFSCSSEKEAFGHPLVSLDMDTFDSGFAGSDCGSPLESDFMGGSPVEREGTSALGTSHVEDDIPRSYVKQWVISPPASPSPGSHNS</sequence>
<evidence type="ECO:0000256" key="4">
    <source>
        <dbReference type="ARBA" id="ARBA00022989"/>
    </source>
</evidence>
<keyword evidence="4" id="KW-1133">Transmembrane helix</keyword>
<dbReference type="Proteomes" id="UP000515140">
    <property type="component" value="Unplaced"/>
</dbReference>
<dbReference type="GO" id="GO:0009897">
    <property type="term" value="C:external side of plasma membrane"/>
    <property type="evidence" value="ECO:0007669"/>
    <property type="project" value="TreeGrafter"/>
</dbReference>
<dbReference type="PANTHER" id="PTHR23037">
    <property type="entry name" value="CYTOKINE RECEPTOR"/>
    <property type="match status" value="1"/>
</dbReference>
<evidence type="ECO:0000256" key="3">
    <source>
        <dbReference type="ARBA" id="ARBA00022729"/>
    </source>
</evidence>
<dbReference type="InterPro" id="IPR003531">
    <property type="entry name" value="Hempt_rcpt_S_F1_CS"/>
</dbReference>
<dbReference type="GeneID" id="110221598"/>
<protein>
    <submittedName>
        <fullName evidence="12">Interleukin-21 receptor</fullName>
    </submittedName>
</protein>
<keyword evidence="3 9" id="KW-0732">Signal</keyword>
<dbReference type="GO" id="GO:0004896">
    <property type="term" value="F:cytokine receptor activity"/>
    <property type="evidence" value="ECO:0007669"/>
    <property type="project" value="InterPro"/>
</dbReference>
<dbReference type="AlphaFoldDB" id="A0A6P5LXH5"/>
<dbReference type="CDD" id="cd00063">
    <property type="entry name" value="FN3"/>
    <property type="match status" value="1"/>
</dbReference>
<evidence type="ECO:0000256" key="5">
    <source>
        <dbReference type="ARBA" id="ARBA00023136"/>
    </source>
</evidence>
<dbReference type="InterPro" id="IPR013783">
    <property type="entry name" value="Ig-like_fold"/>
</dbReference>
<organism evidence="11 12">
    <name type="scientific">Phascolarctos cinereus</name>
    <name type="common">Koala</name>
    <dbReference type="NCBI Taxonomy" id="38626"/>
    <lineage>
        <taxon>Eukaryota</taxon>
        <taxon>Metazoa</taxon>
        <taxon>Chordata</taxon>
        <taxon>Craniata</taxon>
        <taxon>Vertebrata</taxon>
        <taxon>Euteleostomi</taxon>
        <taxon>Mammalia</taxon>
        <taxon>Metatheria</taxon>
        <taxon>Diprotodontia</taxon>
        <taxon>Phascolarctidae</taxon>
        <taxon>Phascolarctos</taxon>
    </lineage>
</organism>
<gene>
    <name evidence="12" type="primary">IL21R</name>
</gene>
<evidence type="ECO:0000256" key="2">
    <source>
        <dbReference type="ARBA" id="ARBA00022692"/>
    </source>
</evidence>
<dbReference type="SUPFAM" id="SSF49265">
    <property type="entry name" value="Fibronectin type III"/>
    <property type="match status" value="2"/>
</dbReference>
<evidence type="ECO:0000256" key="8">
    <source>
        <dbReference type="SAM" id="MobiDB-lite"/>
    </source>
</evidence>
<feature type="region of interest" description="Disordered" evidence="8">
    <location>
        <begin position="554"/>
        <end position="574"/>
    </location>
</feature>
<proteinExistence type="predicted"/>
<feature type="chain" id="PRO_5028424120" evidence="9">
    <location>
        <begin position="22"/>
        <end position="599"/>
    </location>
</feature>
<feature type="domain" description="Fibronectin type-III" evidence="10">
    <location>
        <begin position="127"/>
        <end position="232"/>
    </location>
</feature>
<evidence type="ECO:0000313" key="12">
    <source>
        <dbReference type="RefSeq" id="XP_020861953.1"/>
    </source>
</evidence>